<protein>
    <recommendedName>
        <fullName evidence="8">Glycosyltransferase family 92 protein</fullName>
        <ecNumber evidence="8">2.4.1.-</ecNumber>
    </recommendedName>
</protein>
<keyword evidence="7" id="KW-0472">Membrane</keyword>
<dbReference type="WBParaSite" id="PDA_v2.g6200.t1">
    <property type="protein sequence ID" value="PDA_v2.g6200.t1"/>
    <property type="gene ID" value="PDA_v2.g6200"/>
</dbReference>
<evidence type="ECO:0000256" key="2">
    <source>
        <dbReference type="ARBA" id="ARBA00007647"/>
    </source>
</evidence>
<keyword evidence="4 8" id="KW-0808">Transferase</keyword>
<dbReference type="InterPro" id="IPR052012">
    <property type="entry name" value="GTase_92"/>
</dbReference>
<dbReference type="Proteomes" id="UP000887578">
    <property type="component" value="Unplaced"/>
</dbReference>
<evidence type="ECO:0000256" key="3">
    <source>
        <dbReference type="ARBA" id="ARBA00022676"/>
    </source>
</evidence>
<name>A0A914QWG3_9BILA</name>
<dbReference type="Pfam" id="PF01697">
    <property type="entry name" value="Glyco_transf_92"/>
    <property type="match status" value="1"/>
</dbReference>
<evidence type="ECO:0000313" key="10">
    <source>
        <dbReference type="WBParaSite" id="PDA_v2.g6200.t1"/>
    </source>
</evidence>
<evidence type="ECO:0000313" key="9">
    <source>
        <dbReference type="Proteomes" id="UP000887578"/>
    </source>
</evidence>
<dbReference type="InterPro" id="IPR008166">
    <property type="entry name" value="Glyco_transf_92"/>
</dbReference>
<dbReference type="GO" id="GO:0016020">
    <property type="term" value="C:membrane"/>
    <property type="evidence" value="ECO:0007669"/>
    <property type="project" value="UniProtKB-SubCell"/>
</dbReference>
<evidence type="ECO:0000256" key="5">
    <source>
        <dbReference type="ARBA" id="ARBA00022692"/>
    </source>
</evidence>
<reference evidence="10" key="1">
    <citation type="submission" date="2022-11" db="UniProtKB">
        <authorList>
            <consortium name="WormBaseParasite"/>
        </authorList>
    </citation>
    <scope>IDENTIFICATION</scope>
</reference>
<keyword evidence="6" id="KW-1133">Transmembrane helix</keyword>
<evidence type="ECO:0000256" key="7">
    <source>
        <dbReference type="ARBA" id="ARBA00023136"/>
    </source>
</evidence>
<accession>A0A914QWG3</accession>
<sequence length="346" mass="40049">MTYDKRHFVVHSAFYFKKSKIYSPNSMIILINGKKGAGSLQFQCRSKNITQKLNSNAQIREADPGPWCKWISYIINCTTVIDPIYFGLSMSDNNKRVEIKFEYPEQKKYPVVMCYPPMVYESRWQQIIFATEIYHYFGADLQIQYINSAMKEIVDILEIYESKKWIKIAKYPLIDFNATILSEIGYHPMLELDSRSLPLAFTDCIMRYRESSEFIIAADVDDVLIPKEQNYYKEFLHWAKIYPFAAAFMYYRKSGVINAGDFRLVLTNIFMQNFLANSFGNFSLLNTLSSLSIGGENIIGKSVYQTKIAELAWIHWPFSKNETTATIKNGGKMLHVAIGNPLNEKV</sequence>
<dbReference type="AlphaFoldDB" id="A0A914QWG3"/>
<keyword evidence="9" id="KW-1185">Reference proteome</keyword>
<organism evidence="9 10">
    <name type="scientific">Panagrolaimus davidi</name>
    <dbReference type="NCBI Taxonomy" id="227884"/>
    <lineage>
        <taxon>Eukaryota</taxon>
        <taxon>Metazoa</taxon>
        <taxon>Ecdysozoa</taxon>
        <taxon>Nematoda</taxon>
        <taxon>Chromadorea</taxon>
        <taxon>Rhabditida</taxon>
        <taxon>Tylenchina</taxon>
        <taxon>Panagrolaimomorpha</taxon>
        <taxon>Panagrolaimoidea</taxon>
        <taxon>Panagrolaimidae</taxon>
        <taxon>Panagrolaimus</taxon>
    </lineage>
</organism>
<proteinExistence type="inferred from homology"/>
<dbReference type="PANTHER" id="PTHR21645">
    <property type="entry name" value="GLYCOSYLTRANSFERASE FAMILY 92 PROTEIN"/>
    <property type="match status" value="1"/>
</dbReference>
<evidence type="ECO:0000256" key="1">
    <source>
        <dbReference type="ARBA" id="ARBA00004167"/>
    </source>
</evidence>
<dbReference type="PANTHER" id="PTHR21645:SF2">
    <property type="entry name" value="GLYCOSYLTRANSFERASE FAMILY 92 PROTEIN F59C6.8"/>
    <property type="match status" value="1"/>
</dbReference>
<keyword evidence="5" id="KW-0812">Transmembrane</keyword>
<keyword evidence="3 8" id="KW-0328">Glycosyltransferase</keyword>
<comment type="subcellular location">
    <subcellularLocation>
        <location evidence="1">Membrane</location>
        <topology evidence="1">Single-pass membrane protein</topology>
    </subcellularLocation>
</comment>
<evidence type="ECO:0000256" key="8">
    <source>
        <dbReference type="RuleBase" id="RU366017"/>
    </source>
</evidence>
<comment type="similarity">
    <text evidence="2 8">Belongs to the glycosyltransferase 92 family.</text>
</comment>
<dbReference type="GO" id="GO:0016757">
    <property type="term" value="F:glycosyltransferase activity"/>
    <property type="evidence" value="ECO:0007669"/>
    <property type="project" value="UniProtKB-UniRule"/>
</dbReference>
<dbReference type="EC" id="2.4.1.-" evidence="8"/>
<evidence type="ECO:0000256" key="4">
    <source>
        <dbReference type="ARBA" id="ARBA00022679"/>
    </source>
</evidence>
<evidence type="ECO:0000256" key="6">
    <source>
        <dbReference type="ARBA" id="ARBA00022989"/>
    </source>
</evidence>